<evidence type="ECO:0000313" key="2">
    <source>
        <dbReference type="EMBL" id="KAG2282303.1"/>
    </source>
</evidence>
<feature type="compositionally biased region" description="Basic and acidic residues" evidence="1">
    <location>
        <begin position="82"/>
        <end position="91"/>
    </location>
</feature>
<feature type="region of interest" description="Disordered" evidence="1">
    <location>
        <begin position="69"/>
        <end position="94"/>
    </location>
</feature>
<dbReference type="Proteomes" id="UP000886595">
    <property type="component" value="Unassembled WGS sequence"/>
</dbReference>
<dbReference type="PANTHER" id="PTHR34802:SF1">
    <property type="entry name" value="CHORISMATE SYNTHASE"/>
    <property type="match status" value="1"/>
</dbReference>
<dbReference type="PANTHER" id="PTHR34802">
    <property type="entry name" value="CHORISMATE SYNTHASE"/>
    <property type="match status" value="1"/>
</dbReference>
<dbReference type="EMBL" id="JAAMPC010000011">
    <property type="protein sequence ID" value="KAG2282303.1"/>
    <property type="molecule type" value="Genomic_DNA"/>
</dbReference>
<dbReference type="OrthoDB" id="1741711at2759"/>
<proteinExistence type="predicted"/>
<evidence type="ECO:0000313" key="3">
    <source>
        <dbReference type="Proteomes" id="UP000886595"/>
    </source>
</evidence>
<evidence type="ECO:0000256" key="1">
    <source>
        <dbReference type="SAM" id="MobiDB-lite"/>
    </source>
</evidence>
<comment type="caution">
    <text evidence="2">The sequence shown here is derived from an EMBL/GenBank/DDBJ whole genome shotgun (WGS) entry which is preliminary data.</text>
</comment>
<name>A0A8X7R937_BRACI</name>
<reference evidence="2 3" key="1">
    <citation type="submission" date="2020-02" db="EMBL/GenBank/DDBJ databases">
        <authorList>
            <person name="Ma Q."/>
            <person name="Huang Y."/>
            <person name="Song X."/>
            <person name="Pei D."/>
        </authorList>
    </citation>
    <scope>NUCLEOTIDE SEQUENCE [LARGE SCALE GENOMIC DNA]</scope>
    <source>
        <strain evidence="2">Sxm20200214</strain>
        <tissue evidence="2">Leaf</tissue>
    </source>
</reference>
<keyword evidence="3" id="KW-1185">Reference proteome</keyword>
<accession>A0A8X7R937</accession>
<organism evidence="2 3">
    <name type="scientific">Brassica carinata</name>
    <name type="common">Ethiopian mustard</name>
    <name type="synonym">Abyssinian cabbage</name>
    <dbReference type="NCBI Taxonomy" id="52824"/>
    <lineage>
        <taxon>Eukaryota</taxon>
        <taxon>Viridiplantae</taxon>
        <taxon>Streptophyta</taxon>
        <taxon>Embryophyta</taxon>
        <taxon>Tracheophyta</taxon>
        <taxon>Spermatophyta</taxon>
        <taxon>Magnoliopsida</taxon>
        <taxon>eudicotyledons</taxon>
        <taxon>Gunneridae</taxon>
        <taxon>Pentapetalae</taxon>
        <taxon>rosids</taxon>
        <taxon>malvids</taxon>
        <taxon>Brassicales</taxon>
        <taxon>Brassicaceae</taxon>
        <taxon>Brassiceae</taxon>
        <taxon>Brassica</taxon>
    </lineage>
</organism>
<dbReference type="AlphaFoldDB" id="A0A8X7R937"/>
<sequence length="213" mass="23649">MSEPMMNPTRNQEFLIYTRKFLLSLSDIDVCKKLPNLPSEFNDLLLRDSQDPSPELHRINGDFVSHGLRRNDYSSSPPTRGEFGRLVEETRSPQTVKSSKLAHLFLEEDNKPDVDLPSSRPPGGLLSLYFKVQTFDTKAKGELSMDFPYEGHPTTNVDKLSANPKSQDTLLLSVTAGEANPGKSLTLENLFGSAFMNELQSIGGPVSVGSRFD</sequence>
<gene>
    <name evidence="2" type="ORF">Bca52824_053523</name>
</gene>
<protein>
    <submittedName>
        <fullName evidence="2">Uncharacterized protein</fullName>
    </submittedName>
</protein>